<evidence type="ECO:0000313" key="4">
    <source>
        <dbReference type="Proteomes" id="UP000093985"/>
    </source>
</evidence>
<dbReference type="GO" id="GO:0016829">
    <property type="term" value="F:lyase activity"/>
    <property type="evidence" value="ECO:0007669"/>
    <property type="project" value="UniProtKB-KW"/>
</dbReference>
<evidence type="ECO:0000256" key="1">
    <source>
        <dbReference type="ARBA" id="ARBA00022723"/>
    </source>
</evidence>
<dbReference type="Pfam" id="PF01903">
    <property type="entry name" value="CbiX"/>
    <property type="match status" value="2"/>
</dbReference>
<dbReference type="CDD" id="cd03416">
    <property type="entry name" value="CbiX_SirB_N"/>
    <property type="match status" value="1"/>
</dbReference>
<accession>A0A1A2E4M0</accession>
<proteinExistence type="predicted"/>
<reference evidence="4" key="1">
    <citation type="submission" date="2016-06" db="EMBL/GenBank/DDBJ databases">
        <authorList>
            <person name="Sutton G."/>
            <person name="Brinkac L."/>
            <person name="Sanka R."/>
            <person name="Adams M."/>
            <person name="Lau E."/>
            <person name="Mehaffy C."/>
            <person name="Tameris M."/>
            <person name="Hatherill M."/>
            <person name="Hanekom W."/>
            <person name="Mahomed H."/>
            <person name="Mcshane H."/>
        </authorList>
    </citation>
    <scope>NUCLEOTIDE SEQUENCE [LARGE SCALE GENOMIC DNA]</scope>
    <source>
        <strain evidence="4">852014-51077_SCH5608930-a</strain>
    </source>
</reference>
<dbReference type="Gene3D" id="3.40.50.1400">
    <property type="match status" value="2"/>
</dbReference>
<evidence type="ECO:0000256" key="2">
    <source>
        <dbReference type="ARBA" id="ARBA00023239"/>
    </source>
</evidence>
<organism evidence="3 4">
    <name type="scientific">Mycolicibacter sinensis (strain JDM601)</name>
    <name type="common">Mycobacterium sinense</name>
    <dbReference type="NCBI Taxonomy" id="875328"/>
    <lineage>
        <taxon>Bacteria</taxon>
        <taxon>Bacillati</taxon>
        <taxon>Actinomycetota</taxon>
        <taxon>Actinomycetes</taxon>
        <taxon>Mycobacteriales</taxon>
        <taxon>Mycobacteriaceae</taxon>
        <taxon>Mycolicibacter</taxon>
    </lineage>
</organism>
<dbReference type="OrthoDB" id="7345302at2"/>
<dbReference type="InterPro" id="IPR002762">
    <property type="entry name" value="CbiX-like"/>
</dbReference>
<dbReference type="PANTHER" id="PTHR33542">
    <property type="entry name" value="SIROHYDROCHLORIN FERROCHELATASE, CHLOROPLASTIC"/>
    <property type="match status" value="1"/>
</dbReference>
<keyword evidence="1" id="KW-0479">Metal-binding</keyword>
<name>A0A1A2E4M0_MYCSD</name>
<dbReference type="GO" id="GO:0046872">
    <property type="term" value="F:metal ion binding"/>
    <property type="evidence" value="ECO:0007669"/>
    <property type="project" value="UniProtKB-KW"/>
</dbReference>
<dbReference type="PANTHER" id="PTHR33542:SF5">
    <property type="entry name" value="FERROCHELATASE CHE1"/>
    <property type="match status" value="1"/>
</dbReference>
<sequence length="238" mass="24826">MIPILVAHGTRRPEGVVMIGELADRVGTLLAQPVRVAFVDVLGPTPTEVLSAEADTGRPAVVVPAFLARGYHVRVDVPTHVLASGHPDVTMTPSLGPDLRVAAVVAARLVESGWRTGDSVVLAAAGSSDPTARADLDRAARMLSGLLRAHVEVAFAATGTPGVRDSVAALRSRGARRVAVASYLLADGLFQRRLHDAGADLVTEPLGAHPLLVRVVANRFLTAQTRLPLRSGSFGGGR</sequence>
<dbReference type="SUPFAM" id="SSF53800">
    <property type="entry name" value="Chelatase"/>
    <property type="match status" value="1"/>
</dbReference>
<evidence type="ECO:0000313" key="3">
    <source>
        <dbReference type="EMBL" id="OBF99448.1"/>
    </source>
</evidence>
<dbReference type="Proteomes" id="UP000093985">
    <property type="component" value="Unassembled WGS sequence"/>
</dbReference>
<gene>
    <name evidence="3" type="ORF">A5771_19275</name>
</gene>
<dbReference type="InterPro" id="IPR050963">
    <property type="entry name" value="Sirohydro_Cobaltochel/CbiX"/>
</dbReference>
<protein>
    <submittedName>
        <fullName evidence="3">Cobalamin biosynthesis protein CbiX</fullName>
    </submittedName>
</protein>
<comment type="caution">
    <text evidence="3">The sequence shown here is derived from an EMBL/GenBank/DDBJ whole genome shotgun (WGS) entry which is preliminary data.</text>
</comment>
<dbReference type="EMBL" id="LZIN01000105">
    <property type="protein sequence ID" value="OBF99448.1"/>
    <property type="molecule type" value="Genomic_DNA"/>
</dbReference>
<dbReference type="AlphaFoldDB" id="A0A1A2E4M0"/>
<keyword evidence="2" id="KW-0456">Lyase</keyword>
<dbReference type="CDD" id="cd03414">
    <property type="entry name" value="CbiX_SirB_C"/>
    <property type="match status" value="1"/>
</dbReference>
<dbReference type="RefSeq" id="WP_064857132.1">
    <property type="nucleotide sequence ID" value="NZ_LZIM01000060.1"/>
</dbReference>